<keyword evidence="4 6" id="KW-1133">Transmembrane helix</keyword>
<dbReference type="InterPro" id="IPR036259">
    <property type="entry name" value="MFS_trans_sf"/>
</dbReference>
<evidence type="ECO:0000256" key="3">
    <source>
        <dbReference type="ARBA" id="ARBA00022692"/>
    </source>
</evidence>
<proteinExistence type="predicted"/>
<evidence type="ECO:0000256" key="6">
    <source>
        <dbReference type="SAM" id="Phobius"/>
    </source>
</evidence>
<keyword evidence="9" id="KW-1185">Reference proteome</keyword>
<dbReference type="Proteomes" id="UP001177120">
    <property type="component" value="Unassembled WGS sequence"/>
</dbReference>
<dbReference type="PROSITE" id="PS50850">
    <property type="entry name" value="MFS"/>
    <property type="match status" value="1"/>
</dbReference>
<evidence type="ECO:0000256" key="5">
    <source>
        <dbReference type="ARBA" id="ARBA00023136"/>
    </source>
</evidence>
<dbReference type="SUPFAM" id="SSF103473">
    <property type="entry name" value="MFS general substrate transporter"/>
    <property type="match status" value="1"/>
</dbReference>
<reference evidence="8" key="1">
    <citation type="journal article" date="2024" name="Int. J. Syst. Evol. Microbiol.">
        <title>Polycladomyces zharkentensis sp. nov., a novel thermophilic cellulose- and starch-degrading member of the Bacillota from a geothermal aquifer in Kazakhstan.</title>
        <authorList>
            <person name="Mashzhan A."/>
            <person name="Kistaubayeva A."/>
            <person name="Javier-Lopez R."/>
            <person name="Bissenova U."/>
            <person name="Bissenbay A."/>
            <person name="Birkeland N.K."/>
        </authorList>
    </citation>
    <scope>NUCLEOTIDE SEQUENCE</scope>
    <source>
        <strain evidence="8">ZKZ2T</strain>
    </source>
</reference>
<dbReference type="Gene3D" id="1.20.1250.20">
    <property type="entry name" value="MFS general substrate transporter like domains"/>
    <property type="match status" value="1"/>
</dbReference>
<organism evidence="8 9">
    <name type="scientific">Polycladomyces zharkentensis</name>
    <dbReference type="NCBI Taxonomy" id="2807616"/>
    <lineage>
        <taxon>Bacteria</taxon>
        <taxon>Bacillati</taxon>
        <taxon>Bacillota</taxon>
        <taxon>Bacilli</taxon>
        <taxon>Bacillales</taxon>
        <taxon>Thermoactinomycetaceae</taxon>
        <taxon>Polycladomyces</taxon>
    </lineage>
</organism>
<accession>A0ABS2WMW6</accession>
<evidence type="ECO:0000256" key="2">
    <source>
        <dbReference type="ARBA" id="ARBA00022448"/>
    </source>
</evidence>
<comment type="subcellular location">
    <subcellularLocation>
        <location evidence="1">Cell membrane</location>
        <topology evidence="1">Multi-pass membrane protein</topology>
    </subcellularLocation>
</comment>
<sequence length="61" mass="6489">MGEIGAVLSPAVSGTLRDATNSWSPAVFLDAAIILSFFVLVLFVKERRIAMGQSIHQAIDG</sequence>
<keyword evidence="2" id="KW-0813">Transport</keyword>
<gene>
    <name evidence="8" type="ORF">JQC72_15295</name>
</gene>
<evidence type="ECO:0000259" key="7">
    <source>
        <dbReference type="PROSITE" id="PS50850"/>
    </source>
</evidence>
<dbReference type="EMBL" id="JAFHAP010000017">
    <property type="protein sequence ID" value="MBN2910864.1"/>
    <property type="molecule type" value="Genomic_DNA"/>
</dbReference>
<evidence type="ECO:0000313" key="9">
    <source>
        <dbReference type="Proteomes" id="UP001177120"/>
    </source>
</evidence>
<dbReference type="RefSeq" id="WP_205497163.1">
    <property type="nucleotide sequence ID" value="NZ_JAFHAP010000017.1"/>
</dbReference>
<evidence type="ECO:0000256" key="4">
    <source>
        <dbReference type="ARBA" id="ARBA00022989"/>
    </source>
</evidence>
<comment type="caution">
    <text evidence="8">The sequence shown here is derived from an EMBL/GenBank/DDBJ whole genome shotgun (WGS) entry which is preliminary data.</text>
</comment>
<evidence type="ECO:0000313" key="8">
    <source>
        <dbReference type="EMBL" id="MBN2910864.1"/>
    </source>
</evidence>
<keyword evidence="3 6" id="KW-0812">Transmembrane</keyword>
<dbReference type="InterPro" id="IPR020846">
    <property type="entry name" value="MFS_dom"/>
</dbReference>
<protein>
    <recommendedName>
        <fullName evidence="7">Major facilitator superfamily (MFS) profile domain-containing protein</fullName>
    </recommendedName>
</protein>
<keyword evidence="5 6" id="KW-0472">Membrane</keyword>
<feature type="domain" description="Major facilitator superfamily (MFS) profile" evidence="7">
    <location>
        <begin position="1"/>
        <end position="48"/>
    </location>
</feature>
<name>A0ABS2WMW6_9BACL</name>
<evidence type="ECO:0000256" key="1">
    <source>
        <dbReference type="ARBA" id="ARBA00004651"/>
    </source>
</evidence>
<feature type="transmembrane region" description="Helical" evidence="6">
    <location>
        <begin position="23"/>
        <end position="44"/>
    </location>
</feature>